<evidence type="ECO:0000256" key="12">
    <source>
        <dbReference type="PIRSR" id="PIRSR601461-1"/>
    </source>
</evidence>
<evidence type="ECO:0000256" key="14">
    <source>
        <dbReference type="SAM" id="MobiDB-lite"/>
    </source>
</evidence>
<evidence type="ECO:0000256" key="7">
    <source>
        <dbReference type="ARBA" id="ARBA00022729"/>
    </source>
</evidence>
<evidence type="ECO:0000259" key="15">
    <source>
        <dbReference type="PROSITE" id="PS51767"/>
    </source>
</evidence>
<sequence length="497" mass="54295">MGSSGYLHIPIKRTVGTSFKRNASEDAMAKRDSVSLTIKNERVFYSALLSVGSNNQELNLIVDTGSSDAWIPSSDVQCIMRTYSVSSNSLTRAVSHLKVGNDNALPSDSEDQNGDSNASSDSVDANIRASLSLSNPCTSYGSFDHTQSTSFNFNLSAPMFYLAYLDGTTVRGFWGTDTVKFGSSSVSDFSFAVANLTSSDMGVLGIGLADLESTSISARPYTYENFPIRLKATGQIQTNAYSLYLNDVTAKEGVLLFGAVDHAKYIGTLQSVPVVRLADSYMSKPRRLLIVMHGILFAADDEESIRIDKPVVALLDSGSTFSYLPLDIILALANNLKATWNKDMSLFNVECDLRNSRYSVTFSFSGIQIKVPFSNFVVMSRRNCYLTLTGNPSTSQEAILGDNFLRNVYVTYDLDNYEVAMAPVKYTTQQDIEVISSTIPQARRAAGYSSTSVATSMDPSAVSTTRNGLRKNAAESQYRMAPLFWAILWLVVSLLVL</sequence>
<evidence type="ECO:0000256" key="3">
    <source>
        <dbReference type="ARBA" id="ARBA00007447"/>
    </source>
</evidence>
<evidence type="ECO:0000256" key="6">
    <source>
        <dbReference type="ARBA" id="ARBA00022670"/>
    </source>
</evidence>
<evidence type="ECO:0000256" key="9">
    <source>
        <dbReference type="ARBA" id="ARBA00022801"/>
    </source>
</evidence>
<keyword evidence="7" id="KW-0732">Signal</keyword>
<dbReference type="EC" id="3.4.23.24" evidence="4"/>
<evidence type="ECO:0000256" key="5">
    <source>
        <dbReference type="ARBA" id="ARBA00022525"/>
    </source>
</evidence>
<dbReference type="PROSITE" id="PS51767">
    <property type="entry name" value="PEPTIDASE_A1"/>
    <property type="match status" value="1"/>
</dbReference>
<reference evidence="17" key="1">
    <citation type="journal article" date="2018" name="Nat. Microbiol.">
        <title>Leveraging single-cell genomics to expand the fungal tree of life.</title>
        <authorList>
            <person name="Ahrendt S.R."/>
            <person name="Quandt C.A."/>
            <person name="Ciobanu D."/>
            <person name="Clum A."/>
            <person name="Salamov A."/>
            <person name="Andreopoulos B."/>
            <person name="Cheng J.F."/>
            <person name="Woyke T."/>
            <person name="Pelin A."/>
            <person name="Henrissat B."/>
            <person name="Reynolds N.K."/>
            <person name="Benny G.L."/>
            <person name="Smith M.E."/>
            <person name="James T.Y."/>
            <person name="Grigoriev I.V."/>
        </authorList>
    </citation>
    <scope>NUCLEOTIDE SEQUENCE [LARGE SCALE GENOMIC DNA]</scope>
    <source>
        <strain evidence="17">Baker2002</strain>
    </source>
</reference>
<keyword evidence="9 13" id="KW-0378">Hydrolase</keyword>
<dbReference type="PROSITE" id="PS00141">
    <property type="entry name" value="ASP_PROTEASE"/>
    <property type="match status" value="1"/>
</dbReference>
<evidence type="ECO:0000256" key="13">
    <source>
        <dbReference type="RuleBase" id="RU000454"/>
    </source>
</evidence>
<evidence type="ECO:0000256" key="1">
    <source>
        <dbReference type="ARBA" id="ARBA00001675"/>
    </source>
</evidence>
<dbReference type="InterPro" id="IPR021109">
    <property type="entry name" value="Peptidase_aspartic_dom_sf"/>
</dbReference>
<dbReference type="SUPFAM" id="SSF50630">
    <property type="entry name" value="Acid proteases"/>
    <property type="match status" value="1"/>
</dbReference>
<keyword evidence="17" id="KW-1185">Reference proteome</keyword>
<dbReference type="InterPro" id="IPR001969">
    <property type="entry name" value="Aspartic_peptidase_AS"/>
</dbReference>
<gene>
    <name evidence="16" type="ORF">METBISCDRAFT_20704</name>
</gene>
<dbReference type="OrthoDB" id="771136at2759"/>
<dbReference type="GO" id="GO:0005576">
    <property type="term" value="C:extracellular region"/>
    <property type="evidence" value="ECO:0007669"/>
    <property type="project" value="UniProtKB-SubCell"/>
</dbReference>
<protein>
    <recommendedName>
        <fullName evidence="4">candidapepsin</fullName>
        <ecNumber evidence="4">3.4.23.24</ecNumber>
    </recommendedName>
</protein>
<dbReference type="PANTHER" id="PTHR47966">
    <property type="entry name" value="BETA-SITE APP-CLEAVING ENZYME, ISOFORM A-RELATED"/>
    <property type="match status" value="1"/>
</dbReference>
<comment type="catalytic activity">
    <reaction evidence="1">
        <text>Preferential cleavage at the carboxyl of hydrophobic amino acids, but fails to cleave 15-Leu-|-Tyr-16, 16-Tyr-|-Leu-17 and 24-Phe-|-Phe-25 of insulin B chain. Activates trypsinogen, and degrades keratin.</text>
        <dbReference type="EC" id="3.4.23.24"/>
    </reaction>
</comment>
<keyword evidence="5" id="KW-0964">Secreted</keyword>
<dbReference type="InterPro" id="IPR001461">
    <property type="entry name" value="Aspartic_peptidase_A1"/>
</dbReference>
<dbReference type="CDD" id="cd05474">
    <property type="entry name" value="SAP_like"/>
    <property type="match status" value="1"/>
</dbReference>
<dbReference type="Gene3D" id="2.40.70.10">
    <property type="entry name" value="Acid Proteases"/>
    <property type="match status" value="2"/>
</dbReference>
<keyword evidence="6 13" id="KW-0645">Protease</keyword>
<evidence type="ECO:0000256" key="4">
    <source>
        <dbReference type="ARBA" id="ARBA00013207"/>
    </source>
</evidence>
<evidence type="ECO:0000256" key="8">
    <source>
        <dbReference type="ARBA" id="ARBA00022750"/>
    </source>
</evidence>
<keyword evidence="8 13" id="KW-0064">Aspartyl protease</keyword>
<dbReference type="GO" id="GO:0004190">
    <property type="term" value="F:aspartic-type endopeptidase activity"/>
    <property type="evidence" value="ECO:0007669"/>
    <property type="project" value="UniProtKB-KW"/>
</dbReference>
<evidence type="ECO:0000256" key="2">
    <source>
        <dbReference type="ARBA" id="ARBA00004613"/>
    </source>
</evidence>
<organism evidence="16 17">
    <name type="scientific">Metschnikowia bicuspidata</name>
    <dbReference type="NCBI Taxonomy" id="27322"/>
    <lineage>
        <taxon>Eukaryota</taxon>
        <taxon>Fungi</taxon>
        <taxon>Dikarya</taxon>
        <taxon>Ascomycota</taxon>
        <taxon>Saccharomycotina</taxon>
        <taxon>Pichiomycetes</taxon>
        <taxon>Metschnikowiaceae</taxon>
        <taxon>Metschnikowia</taxon>
    </lineage>
</organism>
<name>A0A4V1J2F8_9ASCO</name>
<dbReference type="Proteomes" id="UP000268321">
    <property type="component" value="Unassembled WGS sequence"/>
</dbReference>
<dbReference type="PRINTS" id="PR00792">
    <property type="entry name" value="PEPSIN"/>
</dbReference>
<comment type="subcellular location">
    <subcellularLocation>
        <location evidence="2">Secreted</location>
    </subcellularLocation>
</comment>
<comment type="similarity">
    <text evidence="3 13">Belongs to the peptidase A1 family.</text>
</comment>
<feature type="active site" evidence="12">
    <location>
        <position position="316"/>
    </location>
</feature>
<keyword evidence="11" id="KW-1015">Disulfide bond</keyword>
<dbReference type="InterPro" id="IPR033876">
    <property type="entry name" value="SAP-like"/>
</dbReference>
<dbReference type="EMBL" id="ML004900">
    <property type="protein sequence ID" value="RKP28409.1"/>
    <property type="molecule type" value="Genomic_DNA"/>
</dbReference>
<evidence type="ECO:0000256" key="11">
    <source>
        <dbReference type="ARBA" id="ARBA00023157"/>
    </source>
</evidence>
<evidence type="ECO:0000256" key="10">
    <source>
        <dbReference type="ARBA" id="ARBA00023145"/>
    </source>
</evidence>
<feature type="domain" description="Peptidase A1" evidence="15">
    <location>
        <begin position="45"/>
        <end position="422"/>
    </location>
</feature>
<evidence type="ECO:0000313" key="16">
    <source>
        <dbReference type="EMBL" id="RKP28409.1"/>
    </source>
</evidence>
<dbReference type="InterPro" id="IPR033121">
    <property type="entry name" value="PEPTIDASE_A1"/>
</dbReference>
<keyword evidence="10" id="KW-0865">Zymogen</keyword>
<dbReference type="PANTHER" id="PTHR47966:SF65">
    <property type="entry name" value="ASPARTIC-TYPE ENDOPEPTIDASE"/>
    <property type="match status" value="1"/>
</dbReference>
<evidence type="ECO:0000313" key="17">
    <source>
        <dbReference type="Proteomes" id="UP000268321"/>
    </source>
</evidence>
<feature type="region of interest" description="Disordered" evidence="14">
    <location>
        <begin position="101"/>
        <end position="122"/>
    </location>
</feature>
<dbReference type="AlphaFoldDB" id="A0A4V1J2F8"/>
<proteinExistence type="inferred from homology"/>
<feature type="active site" evidence="12">
    <location>
        <position position="63"/>
    </location>
</feature>
<dbReference type="Pfam" id="PF00026">
    <property type="entry name" value="Asp"/>
    <property type="match status" value="1"/>
</dbReference>
<dbReference type="GO" id="GO:0006508">
    <property type="term" value="P:proteolysis"/>
    <property type="evidence" value="ECO:0007669"/>
    <property type="project" value="UniProtKB-KW"/>
</dbReference>
<accession>A0A4V1J2F8</accession>